<evidence type="ECO:0000256" key="1">
    <source>
        <dbReference type="SAM" id="MobiDB-lite"/>
    </source>
</evidence>
<organism evidence="2 3">
    <name type="scientific">Hermanssonia centrifuga</name>
    <dbReference type="NCBI Taxonomy" id="98765"/>
    <lineage>
        <taxon>Eukaryota</taxon>
        <taxon>Fungi</taxon>
        <taxon>Dikarya</taxon>
        <taxon>Basidiomycota</taxon>
        <taxon>Agaricomycotina</taxon>
        <taxon>Agaricomycetes</taxon>
        <taxon>Polyporales</taxon>
        <taxon>Meruliaceae</taxon>
        <taxon>Hermanssonia</taxon>
    </lineage>
</organism>
<comment type="caution">
    <text evidence="2">The sequence shown here is derived from an EMBL/GenBank/DDBJ whole genome shotgun (WGS) entry which is preliminary data.</text>
</comment>
<evidence type="ECO:0000313" key="2">
    <source>
        <dbReference type="EMBL" id="PSR72013.1"/>
    </source>
</evidence>
<sequence length="59" mass="6413">MIRTGRIEGNDDDGDTPQKLGSGPDSKSEIKELTELIRLSIILASQYRGPSSLVINEVV</sequence>
<dbReference type="Proteomes" id="UP000186601">
    <property type="component" value="Unassembled WGS sequence"/>
</dbReference>
<accession>A0A2R6NI60</accession>
<reference evidence="2 3" key="1">
    <citation type="submission" date="2018-02" db="EMBL/GenBank/DDBJ databases">
        <title>Genome sequence of the basidiomycete white-rot fungus Phlebia centrifuga.</title>
        <authorList>
            <person name="Granchi Z."/>
            <person name="Peng M."/>
            <person name="de Vries R.P."/>
            <person name="Hilden K."/>
            <person name="Makela M.R."/>
            <person name="Grigoriev I."/>
            <person name="Riley R."/>
        </authorList>
    </citation>
    <scope>NUCLEOTIDE SEQUENCE [LARGE SCALE GENOMIC DNA]</scope>
    <source>
        <strain evidence="2 3">FBCC195</strain>
    </source>
</reference>
<evidence type="ECO:0000313" key="3">
    <source>
        <dbReference type="Proteomes" id="UP000186601"/>
    </source>
</evidence>
<feature type="region of interest" description="Disordered" evidence="1">
    <location>
        <begin position="1"/>
        <end position="27"/>
    </location>
</feature>
<dbReference type="EMBL" id="MLYV02001229">
    <property type="protein sequence ID" value="PSR72013.1"/>
    <property type="molecule type" value="Genomic_DNA"/>
</dbReference>
<gene>
    <name evidence="2" type="ORF">PHLCEN_2v12117</name>
</gene>
<keyword evidence="3" id="KW-1185">Reference proteome</keyword>
<protein>
    <submittedName>
        <fullName evidence="2">Uncharacterized protein</fullName>
    </submittedName>
</protein>
<proteinExistence type="predicted"/>
<dbReference type="AlphaFoldDB" id="A0A2R6NI60"/>
<name>A0A2R6NI60_9APHY</name>